<evidence type="ECO:0000313" key="2">
    <source>
        <dbReference type="Proteomes" id="UP001148838"/>
    </source>
</evidence>
<accession>A0ABQ8SY44</accession>
<dbReference type="EMBL" id="JAJSOF020000019">
    <property type="protein sequence ID" value="KAJ4438693.1"/>
    <property type="molecule type" value="Genomic_DNA"/>
</dbReference>
<dbReference type="Gene3D" id="3.30.420.10">
    <property type="entry name" value="Ribonuclease H-like superfamily/Ribonuclease H"/>
    <property type="match status" value="1"/>
</dbReference>
<organism evidence="1 2">
    <name type="scientific">Periplaneta americana</name>
    <name type="common">American cockroach</name>
    <name type="synonym">Blatta americana</name>
    <dbReference type="NCBI Taxonomy" id="6978"/>
    <lineage>
        <taxon>Eukaryota</taxon>
        <taxon>Metazoa</taxon>
        <taxon>Ecdysozoa</taxon>
        <taxon>Arthropoda</taxon>
        <taxon>Hexapoda</taxon>
        <taxon>Insecta</taxon>
        <taxon>Pterygota</taxon>
        <taxon>Neoptera</taxon>
        <taxon>Polyneoptera</taxon>
        <taxon>Dictyoptera</taxon>
        <taxon>Blattodea</taxon>
        <taxon>Blattoidea</taxon>
        <taxon>Blattidae</taxon>
        <taxon>Blattinae</taxon>
        <taxon>Periplaneta</taxon>
    </lineage>
</organism>
<protein>
    <recommendedName>
        <fullName evidence="3">Transposable element Tc3 transposase</fullName>
    </recommendedName>
</protein>
<proteinExistence type="predicted"/>
<evidence type="ECO:0000313" key="1">
    <source>
        <dbReference type="EMBL" id="KAJ4438693.1"/>
    </source>
</evidence>
<comment type="caution">
    <text evidence="1">The sequence shown here is derived from an EMBL/GenBank/DDBJ whole genome shotgun (WGS) entry which is preliminary data.</text>
</comment>
<dbReference type="PANTHER" id="PTHR47326:SF1">
    <property type="entry name" value="HTH PSQ-TYPE DOMAIN-CONTAINING PROTEIN"/>
    <property type="match status" value="1"/>
</dbReference>
<dbReference type="PANTHER" id="PTHR47326">
    <property type="entry name" value="TRANSPOSABLE ELEMENT TC3 TRANSPOSASE-LIKE PROTEIN"/>
    <property type="match status" value="1"/>
</dbReference>
<sequence>MLEQFLQLQLFADNILDSVVFQQDGAPLHFAHIVRNYLNETFPGRWIGSPRFWAARSPDLTPLDFFAWGHIKTQVYKVKIRDLQHLRERISALVLIGYQGQCGHLFLGKNQYFRVCAHRTVYEVLLKLHREPYLNSGFGYSLHKILRKLVILEEFSKNFRHHGSVIWIRIFNREEHPNLR</sequence>
<keyword evidence="2" id="KW-1185">Reference proteome</keyword>
<gene>
    <name evidence="1" type="ORF">ANN_14640</name>
</gene>
<dbReference type="InterPro" id="IPR036397">
    <property type="entry name" value="RNaseH_sf"/>
</dbReference>
<dbReference type="Proteomes" id="UP001148838">
    <property type="component" value="Unassembled WGS sequence"/>
</dbReference>
<evidence type="ECO:0008006" key="3">
    <source>
        <dbReference type="Google" id="ProtNLM"/>
    </source>
</evidence>
<name>A0ABQ8SY44_PERAM</name>
<reference evidence="1 2" key="1">
    <citation type="journal article" date="2022" name="Allergy">
        <title>Genome assembly and annotation of Periplaneta americana reveal a comprehensive cockroach allergen profile.</title>
        <authorList>
            <person name="Wang L."/>
            <person name="Xiong Q."/>
            <person name="Saelim N."/>
            <person name="Wang L."/>
            <person name="Nong W."/>
            <person name="Wan A.T."/>
            <person name="Shi M."/>
            <person name="Liu X."/>
            <person name="Cao Q."/>
            <person name="Hui J.H.L."/>
            <person name="Sookrung N."/>
            <person name="Leung T.F."/>
            <person name="Tungtrongchitr A."/>
            <person name="Tsui S.K.W."/>
        </authorList>
    </citation>
    <scope>NUCLEOTIDE SEQUENCE [LARGE SCALE GENOMIC DNA]</scope>
    <source>
        <strain evidence="1">PWHHKU_190912</strain>
    </source>
</reference>